<keyword evidence="5" id="KW-1185">Reference proteome</keyword>
<organism evidence="4 5">
    <name type="scientific">Erythroxylum novogranatense</name>
    <dbReference type="NCBI Taxonomy" id="1862640"/>
    <lineage>
        <taxon>Eukaryota</taxon>
        <taxon>Viridiplantae</taxon>
        <taxon>Streptophyta</taxon>
        <taxon>Embryophyta</taxon>
        <taxon>Tracheophyta</taxon>
        <taxon>Spermatophyta</taxon>
        <taxon>Magnoliopsida</taxon>
        <taxon>eudicotyledons</taxon>
        <taxon>Gunneridae</taxon>
        <taxon>Pentapetalae</taxon>
        <taxon>rosids</taxon>
        <taxon>fabids</taxon>
        <taxon>Malpighiales</taxon>
        <taxon>Erythroxylaceae</taxon>
        <taxon>Erythroxylum</taxon>
    </lineage>
</organism>
<protein>
    <recommendedName>
        <fullName evidence="6">Glycosyltransferase</fullName>
    </recommendedName>
</protein>
<accession>A0AAV8TFJ1</accession>
<comment type="caution">
    <text evidence="4">The sequence shown here is derived from an EMBL/GenBank/DDBJ whole genome shotgun (WGS) entry which is preliminary data.</text>
</comment>
<proteinExistence type="inferred from homology"/>
<dbReference type="EMBL" id="JAIWQS010000005">
    <property type="protein sequence ID" value="KAJ8765642.1"/>
    <property type="molecule type" value="Genomic_DNA"/>
</dbReference>
<keyword evidence="2" id="KW-0328">Glycosyltransferase</keyword>
<evidence type="ECO:0000256" key="2">
    <source>
        <dbReference type="ARBA" id="ARBA00022676"/>
    </source>
</evidence>
<dbReference type="CDD" id="cd03784">
    <property type="entry name" value="GT1_Gtf-like"/>
    <property type="match status" value="1"/>
</dbReference>
<dbReference type="SUPFAM" id="SSF53756">
    <property type="entry name" value="UDP-Glycosyltransferase/glycogen phosphorylase"/>
    <property type="match status" value="1"/>
</dbReference>
<evidence type="ECO:0000256" key="3">
    <source>
        <dbReference type="ARBA" id="ARBA00022679"/>
    </source>
</evidence>
<dbReference type="Gene3D" id="3.40.50.2000">
    <property type="entry name" value="Glycogen Phosphorylase B"/>
    <property type="match status" value="2"/>
</dbReference>
<evidence type="ECO:0008006" key="6">
    <source>
        <dbReference type="Google" id="ProtNLM"/>
    </source>
</evidence>
<reference evidence="4 5" key="1">
    <citation type="submission" date="2021-09" db="EMBL/GenBank/DDBJ databases">
        <title>Genomic insights and catalytic innovation underlie evolution of tropane alkaloids biosynthesis.</title>
        <authorList>
            <person name="Wang Y.-J."/>
            <person name="Tian T."/>
            <person name="Huang J.-P."/>
            <person name="Huang S.-X."/>
        </authorList>
    </citation>
    <scope>NUCLEOTIDE SEQUENCE [LARGE SCALE GENOMIC DNA]</scope>
    <source>
        <strain evidence="4">KIB-2018</strain>
        <tissue evidence="4">Leaf</tissue>
    </source>
</reference>
<dbReference type="AlphaFoldDB" id="A0AAV8TFJ1"/>
<sequence>MDEPKQLHIAVFPWLAFGHLIPNLKLSILIAQRGHKISFISTPRNIQRLPKIPPHLALNINLVSFPLPHVEHLPPDAEATSDLPTGKIPYLKTAFDGLEDSLAQFLQSFSPDWIISDFAPYWLPSIAANLKIPFAHFSIFNAWSLTFIRPGSIKDQRIKAEDFTVPPKWVPFPSKVAFRLHEAKKFLTHFEGNASGVSDIQRVVAILENCVVIAVRSCMELEGDYLNLLGELYEKPAVPVGILPPSADEDGENNDNEGWLTIKEWLDKQNKGTVVYVAFGSELTLTQDELTELAMGLELSGLPFFWVMRKISNSVEGVPLELPEEFEERNKGRGVVWTSWAPQVRIIGHESVGGFLTHCGFSSVSEALAFGRPLIMLPFGLDLGLVARAIGEKGVGIEVPREENDGSYTRKSLAESLRLVVTDIKGETYRAKAKEMEKLFSDKELNGRYIDQFIEVLQNHRQ</sequence>
<dbReference type="InterPro" id="IPR002213">
    <property type="entry name" value="UDP_glucos_trans"/>
</dbReference>
<evidence type="ECO:0000313" key="5">
    <source>
        <dbReference type="Proteomes" id="UP001159364"/>
    </source>
</evidence>
<comment type="similarity">
    <text evidence="1">Belongs to the UDP-glycosyltransferase family.</text>
</comment>
<dbReference type="PANTHER" id="PTHR48049">
    <property type="entry name" value="GLYCOSYLTRANSFERASE"/>
    <property type="match status" value="1"/>
</dbReference>
<dbReference type="GO" id="GO:0035251">
    <property type="term" value="F:UDP-glucosyltransferase activity"/>
    <property type="evidence" value="ECO:0007669"/>
    <property type="project" value="InterPro"/>
</dbReference>
<dbReference type="PANTHER" id="PTHR48049:SF60">
    <property type="entry name" value="UDP-GLYCOSYLTRANSFERASE 91B1"/>
    <property type="match status" value="1"/>
</dbReference>
<dbReference type="InterPro" id="IPR050481">
    <property type="entry name" value="UDP-glycosyltransf_plant"/>
</dbReference>
<evidence type="ECO:0000256" key="1">
    <source>
        <dbReference type="ARBA" id="ARBA00009995"/>
    </source>
</evidence>
<dbReference type="Pfam" id="PF00201">
    <property type="entry name" value="UDPGT"/>
    <property type="match status" value="1"/>
</dbReference>
<gene>
    <name evidence="4" type="ORF">K2173_014764</name>
</gene>
<dbReference type="FunFam" id="3.40.50.2000:FF:000037">
    <property type="entry name" value="Glycosyltransferase"/>
    <property type="match status" value="1"/>
</dbReference>
<name>A0AAV8TFJ1_9ROSI</name>
<dbReference type="Proteomes" id="UP001159364">
    <property type="component" value="Linkage Group LG05"/>
</dbReference>
<keyword evidence="3" id="KW-0808">Transferase</keyword>
<dbReference type="FunFam" id="3.40.50.2000:FF:000088">
    <property type="entry name" value="Glycosyltransferase"/>
    <property type="match status" value="1"/>
</dbReference>
<evidence type="ECO:0000313" key="4">
    <source>
        <dbReference type="EMBL" id="KAJ8765642.1"/>
    </source>
</evidence>